<dbReference type="Gene3D" id="1.10.10.60">
    <property type="entry name" value="Homeodomain-like"/>
    <property type="match status" value="2"/>
</dbReference>
<dbReference type="InterPro" id="IPR014710">
    <property type="entry name" value="RmlC-like_jellyroll"/>
</dbReference>
<sequence>MGLRDVPLAKSGILLYESKHLQGEVVTPHHHTIYQILYILSGDGIITLHNQPYEVTNDQMVLIAPYTEHAVYARSRMTLLVLAFGDFLEDLTGTKELFSTAFRTSKYHMLDSMSANELRDSFRKILYEQSLQGSFSDLAIRGHLLHVLLTLTRSFEVEHFRDSNAHRANVLRHYIEAHYYRRLSAEDLAGRLKITSRHMNAIFKEQFHITPIQYLNDVRVKHAKALLLGTDKEIISICFEVGFETISTFYRAFKRKVGMSPQQFRKAPS</sequence>
<dbReference type="Pfam" id="PF12833">
    <property type="entry name" value="HTH_18"/>
    <property type="match status" value="1"/>
</dbReference>
<feature type="domain" description="HTH araC/xylS-type" evidence="4">
    <location>
        <begin position="169"/>
        <end position="267"/>
    </location>
</feature>
<protein>
    <submittedName>
        <fullName evidence="5">AraC family transcriptional regulator</fullName>
    </submittedName>
</protein>
<dbReference type="EMBL" id="CP104067">
    <property type="protein sequence ID" value="WAH43189.1"/>
    <property type="molecule type" value="Genomic_DNA"/>
</dbReference>
<evidence type="ECO:0000313" key="5">
    <source>
        <dbReference type="EMBL" id="WAH43189.1"/>
    </source>
</evidence>
<evidence type="ECO:0000256" key="2">
    <source>
        <dbReference type="ARBA" id="ARBA00023125"/>
    </source>
</evidence>
<dbReference type="PANTHER" id="PTHR43280:SF2">
    <property type="entry name" value="HTH-TYPE TRANSCRIPTIONAL REGULATOR EXSA"/>
    <property type="match status" value="1"/>
</dbReference>
<evidence type="ECO:0000313" key="6">
    <source>
        <dbReference type="Proteomes" id="UP001164761"/>
    </source>
</evidence>
<dbReference type="InterPro" id="IPR018060">
    <property type="entry name" value="HTH_AraC"/>
</dbReference>
<keyword evidence="6" id="KW-1185">Reference proteome</keyword>
<dbReference type="PROSITE" id="PS01124">
    <property type="entry name" value="HTH_ARAC_FAMILY_2"/>
    <property type="match status" value="1"/>
</dbReference>
<dbReference type="RefSeq" id="WP_268007066.1">
    <property type="nucleotide sequence ID" value="NZ_BSUT01000001.1"/>
</dbReference>
<gene>
    <name evidence="5" type="ORF">NZD89_07260</name>
</gene>
<organism evidence="5 6">
    <name type="scientific">Alicyclobacillus fastidiosus</name>
    <dbReference type="NCBI Taxonomy" id="392011"/>
    <lineage>
        <taxon>Bacteria</taxon>
        <taxon>Bacillati</taxon>
        <taxon>Bacillota</taxon>
        <taxon>Bacilli</taxon>
        <taxon>Bacillales</taxon>
        <taxon>Alicyclobacillaceae</taxon>
        <taxon>Alicyclobacillus</taxon>
    </lineage>
</organism>
<evidence type="ECO:0000256" key="1">
    <source>
        <dbReference type="ARBA" id="ARBA00023015"/>
    </source>
</evidence>
<dbReference type="Pfam" id="PF02311">
    <property type="entry name" value="AraC_binding"/>
    <property type="match status" value="1"/>
</dbReference>
<keyword evidence="1" id="KW-0805">Transcription regulation</keyword>
<accession>A0ABY6ZJS4</accession>
<keyword evidence="3" id="KW-0804">Transcription</keyword>
<dbReference type="InterPro" id="IPR018062">
    <property type="entry name" value="HTH_AraC-typ_CS"/>
</dbReference>
<dbReference type="PRINTS" id="PR00032">
    <property type="entry name" value="HTHARAC"/>
</dbReference>
<dbReference type="PROSITE" id="PS00041">
    <property type="entry name" value="HTH_ARAC_FAMILY_1"/>
    <property type="match status" value="1"/>
</dbReference>
<dbReference type="Gene3D" id="2.60.120.10">
    <property type="entry name" value="Jelly Rolls"/>
    <property type="match status" value="1"/>
</dbReference>
<dbReference type="InterPro" id="IPR003313">
    <property type="entry name" value="AraC-bd"/>
</dbReference>
<dbReference type="SMART" id="SM00342">
    <property type="entry name" value="HTH_ARAC"/>
    <property type="match status" value="1"/>
</dbReference>
<dbReference type="InterPro" id="IPR009057">
    <property type="entry name" value="Homeodomain-like_sf"/>
</dbReference>
<dbReference type="SUPFAM" id="SSF46689">
    <property type="entry name" value="Homeodomain-like"/>
    <property type="match status" value="2"/>
</dbReference>
<name>A0ABY6ZJS4_9BACL</name>
<evidence type="ECO:0000259" key="4">
    <source>
        <dbReference type="PROSITE" id="PS01124"/>
    </source>
</evidence>
<dbReference type="Proteomes" id="UP001164761">
    <property type="component" value="Chromosome"/>
</dbReference>
<evidence type="ECO:0000256" key="3">
    <source>
        <dbReference type="ARBA" id="ARBA00023163"/>
    </source>
</evidence>
<dbReference type="InterPro" id="IPR037923">
    <property type="entry name" value="HTH-like"/>
</dbReference>
<proteinExistence type="predicted"/>
<reference evidence="5" key="1">
    <citation type="submission" date="2022-08" db="EMBL/GenBank/DDBJ databases">
        <title>Alicyclobacillus fastidiosus DSM 17978, complete genome.</title>
        <authorList>
            <person name="Wang Q."/>
            <person name="Cai R."/>
            <person name="Wang Z."/>
        </authorList>
    </citation>
    <scope>NUCLEOTIDE SEQUENCE</scope>
    <source>
        <strain evidence="5">DSM 17978</strain>
    </source>
</reference>
<dbReference type="PANTHER" id="PTHR43280">
    <property type="entry name" value="ARAC-FAMILY TRANSCRIPTIONAL REGULATOR"/>
    <property type="match status" value="1"/>
</dbReference>
<dbReference type="InterPro" id="IPR020449">
    <property type="entry name" value="Tscrpt_reg_AraC-type_HTH"/>
</dbReference>
<dbReference type="SUPFAM" id="SSF51215">
    <property type="entry name" value="Regulatory protein AraC"/>
    <property type="match status" value="1"/>
</dbReference>
<keyword evidence="2" id="KW-0238">DNA-binding</keyword>